<dbReference type="EMBL" id="CAICTM010002822">
    <property type="protein sequence ID" value="CAB9530303.1"/>
    <property type="molecule type" value="Genomic_DNA"/>
</dbReference>
<sequence length="110" mass="11973">MKASGIDKPMGAVMTYCTTKLPCSPFKTTPKIKSTGYQDLLTQRTKQELSTGILISPTINLLPSGTAEHSHQMEKKLYNINKGDDGNFATISAVYKRKKKGSAATFTGRS</sequence>
<name>A0A9N8HWW9_9STRA</name>
<gene>
    <name evidence="1" type="ORF">SEMRO_2824_G337991.1</name>
</gene>
<evidence type="ECO:0000313" key="2">
    <source>
        <dbReference type="Proteomes" id="UP001153069"/>
    </source>
</evidence>
<evidence type="ECO:0000313" key="1">
    <source>
        <dbReference type="EMBL" id="CAB9530303.1"/>
    </source>
</evidence>
<keyword evidence="2" id="KW-1185">Reference proteome</keyword>
<protein>
    <submittedName>
        <fullName evidence="1">Uncharacterized protein</fullName>
    </submittedName>
</protein>
<proteinExistence type="predicted"/>
<organism evidence="1 2">
    <name type="scientific">Seminavis robusta</name>
    <dbReference type="NCBI Taxonomy" id="568900"/>
    <lineage>
        <taxon>Eukaryota</taxon>
        <taxon>Sar</taxon>
        <taxon>Stramenopiles</taxon>
        <taxon>Ochrophyta</taxon>
        <taxon>Bacillariophyta</taxon>
        <taxon>Bacillariophyceae</taxon>
        <taxon>Bacillariophycidae</taxon>
        <taxon>Naviculales</taxon>
        <taxon>Naviculaceae</taxon>
        <taxon>Seminavis</taxon>
    </lineage>
</organism>
<accession>A0A9N8HWW9</accession>
<dbReference type="AlphaFoldDB" id="A0A9N8HWW9"/>
<dbReference type="Proteomes" id="UP001153069">
    <property type="component" value="Unassembled WGS sequence"/>
</dbReference>
<reference evidence="1" key="1">
    <citation type="submission" date="2020-06" db="EMBL/GenBank/DDBJ databases">
        <authorList>
            <consortium name="Plant Systems Biology data submission"/>
        </authorList>
    </citation>
    <scope>NUCLEOTIDE SEQUENCE</scope>
    <source>
        <strain evidence="1">D6</strain>
    </source>
</reference>
<comment type="caution">
    <text evidence="1">The sequence shown here is derived from an EMBL/GenBank/DDBJ whole genome shotgun (WGS) entry which is preliminary data.</text>
</comment>